<keyword evidence="1" id="KW-1133">Transmembrane helix</keyword>
<reference evidence="2 3" key="1">
    <citation type="submission" date="2018-10" db="EMBL/GenBank/DDBJ databases">
        <title>Genomic Encyclopedia of Type Strains, Phase IV (KMG-IV): sequencing the most valuable type-strain genomes for metagenomic binning, comparative biology and taxonomic classification.</title>
        <authorList>
            <person name="Goeker M."/>
        </authorList>
    </citation>
    <scope>NUCLEOTIDE SEQUENCE [LARGE SCALE GENOMIC DNA]</scope>
    <source>
        <strain evidence="2 3">DSM 25080</strain>
    </source>
</reference>
<feature type="transmembrane region" description="Helical" evidence="1">
    <location>
        <begin position="144"/>
        <end position="160"/>
    </location>
</feature>
<comment type="caution">
    <text evidence="2">The sequence shown here is derived from an EMBL/GenBank/DDBJ whole genome shotgun (WGS) entry which is preliminary data.</text>
</comment>
<keyword evidence="1" id="KW-0812">Transmembrane</keyword>
<feature type="transmembrane region" description="Helical" evidence="1">
    <location>
        <begin position="6"/>
        <end position="27"/>
    </location>
</feature>
<organism evidence="2 3">
    <name type="scientific">Umboniibacter marinipuniceus</name>
    <dbReference type="NCBI Taxonomy" id="569599"/>
    <lineage>
        <taxon>Bacteria</taxon>
        <taxon>Pseudomonadati</taxon>
        <taxon>Pseudomonadota</taxon>
        <taxon>Gammaproteobacteria</taxon>
        <taxon>Cellvibrionales</taxon>
        <taxon>Cellvibrionaceae</taxon>
        <taxon>Umboniibacter</taxon>
    </lineage>
</organism>
<feature type="transmembrane region" description="Helical" evidence="1">
    <location>
        <begin position="119"/>
        <end position="138"/>
    </location>
</feature>
<name>A0A3M0AGH6_9GAMM</name>
<feature type="transmembrane region" description="Helical" evidence="1">
    <location>
        <begin position="48"/>
        <end position="67"/>
    </location>
</feature>
<protein>
    <submittedName>
        <fullName evidence="2">Uncharacterized protein</fullName>
    </submittedName>
</protein>
<dbReference type="RefSeq" id="WP_121875975.1">
    <property type="nucleotide sequence ID" value="NZ_REFJ01000001.1"/>
</dbReference>
<gene>
    <name evidence="2" type="ORF">DFR27_0611</name>
</gene>
<evidence type="ECO:0000256" key="1">
    <source>
        <dbReference type="SAM" id="Phobius"/>
    </source>
</evidence>
<keyword evidence="1" id="KW-0472">Membrane</keyword>
<keyword evidence="3" id="KW-1185">Reference proteome</keyword>
<evidence type="ECO:0000313" key="2">
    <source>
        <dbReference type="EMBL" id="RMA82659.1"/>
    </source>
</evidence>
<proteinExistence type="predicted"/>
<dbReference type="AlphaFoldDB" id="A0A3M0AGH6"/>
<accession>A0A3M0AGH6</accession>
<evidence type="ECO:0000313" key="3">
    <source>
        <dbReference type="Proteomes" id="UP000267187"/>
    </source>
</evidence>
<dbReference type="Proteomes" id="UP000267187">
    <property type="component" value="Unassembled WGS sequence"/>
</dbReference>
<feature type="transmembrane region" description="Helical" evidence="1">
    <location>
        <begin position="172"/>
        <end position="196"/>
    </location>
</feature>
<feature type="transmembrane region" description="Helical" evidence="1">
    <location>
        <begin position="79"/>
        <end position="98"/>
    </location>
</feature>
<dbReference type="EMBL" id="REFJ01000001">
    <property type="protein sequence ID" value="RMA82659.1"/>
    <property type="molecule type" value="Genomic_DNA"/>
</dbReference>
<sequence length="199" mass="22097">MNNVAAIWPVIIALAAVVNGMGLVRLIGGFGEFVKKRKTIKVEPFWPFYLLVASQLMAHLLLWWSILGMRSLAQINFLIYLYLLIGPTLLYLCTSLMVPDIEDAKVDLKATFMEFRSMFFGISALFWAWALAFMPIFIGQMAPTAPIFAGFIICSLVLWWSDSITATKVFVVGYAALYIAFIALFGMEFGGVAASVNPS</sequence>